<sequence>MEQPSIEQLRAVIKGSSVQATEDVLKATIDSIQYQLNLIAEQTSSETGSDETAATSDACANGAANGKESKNDHERMRTAPIELELEIKQVTVDSTEREPKWIICAKSPIPANIKLSKNLKFKDDASVYINYSSNFTPKFQIIETNKRGDMEILVECPAALLPTINHTIRGRTVIIQAEKAKDVFKKEYLNTRLSGKFEMEVPVFEREGKVKYDLNKISRKYENGVIVLTVPTGKDSKNAFYFKF</sequence>
<proteinExistence type="predicted"/>
<comment type="caution">
    <text evidence="2">The sequence shown here is derived from an EMBL/GenBank/DDBJ whole genome shotgun (WGS) entry which is preliminary data.</text>
</comment>
<evidence type="ECO:0000313" key="2">
    <source>
        <dbReference type="EMBL" id="CAF1643495.1"/>
    </source>
</evidence>
<feature type="compositionally biased region" description="Polar residues" evidence="1">
    <location>
        <begin position="45"/>
        <end position="55"/>
    </location>
</feature>
<feature type="region of interest" description="Disordered" evidence="1">
    <location>
        <begin position="45"/>
        <end position="74"/>
    </location>
</feature>
<keyword evidence="11" id="KW-1185">Reference proteome</keyword>
<evidence type="ECO:0000313" key="9">
    <source>
        <dbReference type="EMBL" id="CAF5186580.1"/>
    </source>
</evidence>
<dbReference type="Proteomes" id="UP000663866">
    <property type="component" value="Unassembled WGS sequence"/>
</dbReference>
<evidence type="ECO:0000313" key="8">
    <source>
        <dbReference type="EMBL" id="CAF4374778.1"/>
    </source>
</evidence>
<name>A0A816DZT9_9BILA</name>
<accession>A0A816DZT9</accession>
<dbReference type="EMBL" id="CAJOBI010008528">
    <property type="protein sequence ID" value="CAF4115083.1"/>
    <property type="molecule type" value="Genomic_DNA"/>
</dbReference>
<dbReference type="EMBL" id="CAJOBF010019278">
    <property type="protein sequence ID" value="CAF4374778.1"/>
    <property type="molecule type" value="Genomic_DNA"/>
</dbReference>
<evidence type="ECO:0008006" key="12">
    <source>
        <dbReference type="Google" id="ProtNLM"/>
    </source>
</evidence>
<dbReference type="Proteomes" id="UP000676336">
    <property type="component" value="Unassembled WGS sequence"/>
</dbReference>
<evidence type="ECO:0000313" key="5">
    <source>
        <dbReference type="EMBL" id="CAF2168503.1"/>
    </source>
</evidence>
<dbReference type="OrthoDB" id="10365944at2759"/>
<dbReference type="EMBL" id="CAJNRF010002616">
    <property type="protein sequence ID" value="CAF2040413.1"/>
    <property type="molecule type" value="Genomic_DNA"/>
</dbReference>
<dbReference type="Gene3D" id="2.60.40.790">
    <property type="match status" value="1"/>
</dbReference>
<protein>
    <recommendedName>
        <fullName evidence="12">SHSP domain-containing protein</fullName>
    </recommendedName>
</protein>
<dbReference type="Proteomes" id="UP000663887">
    <property type="component" value="Unassembled WGS sequence"/>
</dbReference>
<dbReference type="EMBL" id="CAJNRE010016094">
    <property type="protein sequence ID" value="CAF2143395.1"/>
    <property type="molecule type" value="Genomic_DNA"/>
</dbReference>
<dbReference type="Proteomes" id="UP000663842">
    <property type="component" value="Unassembled WGS sequence"/>
</dbReference>
<dbReference type="AlphaFoldDB" id="A0A816DZT9"/>
<dbReference type="Proteomes" id="UP000681720">
    <property type="component" value="Unassembled WGS sequence"/>
</dbReference>
<gene>
    <name evidence="9" type="ORF">GIL414_LOCUS71324</name>
    <name evidence="2" type="ORF">KQP761_LOCUS28534</name>
    <name evidence="4" type="ORF">MBJ925_LOCUS29911</name>
    <name evidence="6" type="ORF">OVN521_LOCUS19165</name>
    <name evidence="7" type="ORF">SMN809_LOCUS17996</name>
    <name evidence="8" type="ORF">UXM345_LOCUS37137</name>
    <name evidence="3" type="ORF">WKI299_LOCUS8230</name>
    <name evidence="5" type="ORF">XDN619_LOCUS31059</name>
</gene>
<evidence type="ECO:0000313" key="3">
    <source>
        <dbReference type="EMBL" id="CAF2040413.1"/>
    </source>
</evidence>
<evidence type="ECO:0000313" key="10">
    <source>
        <dbReference type="Proteomes" id="UP000663834"/>
    </source>
</evidence>
<evidence type="ECO:0000313" key="7">
    <source>
        <dbReference type="EMBL" id="CAF4115083.1"/>
    </source>
</evidence>
<organism evidence="2 10">
    <name type="scientific">Rotaria magnacalcarata</name>
    <dbReference type="NCBI Taxonomy" id="392030"/>
    <lineage>
        <taxon>Eukaryota</taxon>
        <taxon>Metazoa</taxon>
        <taxon>Spiralia</taxon>
        <taxon>Gnathifera</taxon>
        <taxon>Rotifera</taxon>
        <taxon>Eurotatoria</taxon>
        <taxon>Bdelloidea</taxon>
        <taxon>Philodinida</taxon>
        <taxon>Philodinidae</taxon>
        <taxon>Rotaria</taxon>
    </lineage>
</organism>
<evidence type="ECO:0000313" key="6">
    <source>
        <dbReference type="EMBL" id="CAF4070443.1"/>
    </source>
</evidence>
<dbReference type="EMBL" id="CAJOBG010003577">
    <property type="protein sequence ID" value="CAF4070443.1"/>
    <property type="molecule type" value="Genomic_DNA"/>
</dbReference>
<reference evidence="2" key="1">
    <citation type="submission" date="2021-02" db="EMBL/GenBank/DDBJ databases">
        <authorList>
            <person name="Nowell W R."/>
        </authorList>
    </citation>
    <scope>NUCLEOTIDE SEQUENCE</scope>
</reference>
<dbReference type="InterPro" id="IPR008978">
    <property type="entry name" value="HSP20-like_chaperone"/>
</dbReference>
<evidence type="ECO:0000313" key="11">
    <source>
        <dbReference type="Proteomes" id="UP000663866"/>
    </source>
</evidence>
<evidence type="ECO:0000313" key="4">
    <source>
        <dbReference type="EMBL" id="CAF2143395.1"/>
    </source>
</evidence>
<dbReference type="Proteomes" id="UP000663824">
    <property type="component" value="Unassembled WGS sequence"/>
</dbReference>
<dbReference type="EMBL" id="CAJOBJ010334068">
    <property type="protein sequence ID" value="CAF5186580.1"/>
    <property type="molecule type" value="Genomic_DNA"/>
</dbReference>
<evidence type="ECO:0000256" key="1">
    <source>
        <dbReference type="SAM" id="MobiDB-lite"/>
    </source>
</evidence>
<dbReference type="Proteomes" id="UP000663834">
    <property type="component" value="Unassembled WGS sequence"/>
</dbReference>
<dbReference type="EMBL" id="CAJNRG010015491">
    <property type="protein sequence ID" value="CAF2168503.1"/>
    <property type="molecule type" value="Genomic_DNA"/>
</dbReference>
<dbReference type="Proteomes" id="UP000663856">
    <property type="component" value="Unassembled WGS sequence"/>
</dbReference>
<dbReference type="CDD" id="cd06464">
    <property type="entry name" value="ACD_sHsps-like"/>
    <property type="match status" value="1"/>
</dbReference>
<dbReference type="EMBL" id="CAJNOW010015579">
    <property type="protein sequence ID" value="CAF1643495.1"/>
    <property type="molecule type" value="Genomic_DNA"/>
</dbReference>